<dbReference type="InterPro" id="IPR011009">
    <property type="entry name" value="Kinase-like_dom_sf"/>
</dbReference>
<evidence type="ECO:0000313" key="1">
    <source>
        <dbReference type="EMBL" id="THG95377.1"/>
    </source>
</evidence>
<dbReference type="Gene3D" id="1.10.510.10">
    <property type="entry name" value="Transferase(Phosphotransferase) domain 1"/>
    <property type="match status" value="1"/>
</dbReference>
<organism evidence="1 2">
    <name type="scientific">Hermanssonia centrifuga</name>
    <dbReference type="NCBI Taxonomy" id="98765"/>
    <lineage>
        <taxon>Eukaryota</taxon>
        <taxon>Fungi</taxon>
        <taxon>Dikarya</taxon>
        <taxon>Basidiomycota</taxon>
        <taxon>Agaricomycotina</taxon>
        <taxon>Agaricomycetes</taxon>
        <taxon>Polyporales</taxon>
        <taxon>Meruliaceae</taxon>
        <taxon>Hermanssonia</taxon>
    </lineage>
</organism>
<dbReference type="EMBL" id="SGPJ01000328">
    <property type="protein sequence ID" value="THG95377.1"/>
    <property type="molecule type" value="Genomic_DNA"/>
</dbReference>
<name>A0A4S4KDA5_9APHY</name>
<dbReference type="SUPFAM" id="SSF56112">
    <property type="entry name" value="Protein kinase-like (PK-like)"/>
    <property type="match status" value="1"/>
</dbReference>
<comment type="caution">
    <text evidence="1">The sequence shown here is derived from an EMBL/GenBank/DDBJ whole genome shotgun (WGS) entry which is preliminary data.</text>
</comment>
<proteinExistence type="predicted"/>
<protein>
    <submittedName>
        <fullName evidence="1">Uncharacterized protein</fullName>
    </submittedName>
</protein>
<keyword evidence="2" id="KW-1185">Reference proteome</keyword>
<accession>A0A4S4KDA5</accession>
<dbReference type="AlphaFoldDB" id="A0A4S4KDA5"/>
<sequence length="353" mass="39178">MIDFGFSKRYIDPITGAHIPDSRAKRDFIGNYWFSSVRVHCEGRVPSRRDDMEALALMLIHLVTPSGLKWVRKADCSSEHWREEFRDLAIEHGFGGDDAFLWPPPRPEKFVRALGPTKSRKATVGTKPADVEGVLNRLAKLDLALAQRPVLGNVANAPHPPRPSPVLVNGDKAKKKPVSQELEKVIVISSDGENGGLGQKAAAMRLPKAIQLGTLARMVPDATDNMALARLIRNFVDILESSRSRSLTKEGFTFLDALHQQLADPDVYVVPLRTSRTRTETLLDTAPEADARRVKMDRLFRLRRDVGAAKSNRMLAKMVTEFGTCIDKSKGRTITKDALGFLHGLSDTLRAMP</sequence>
<gene>
    <name evidence="1" type="ORF">EW026_g6261</name>
</gene>
<evidence type="ECO:0000313" key="2">
    <source>
        <dbReference type="Proteomes" id="UP000309038"/>
    </source>
</evidence>
<reference evidence="1 2" key="1">
    <citation type="submission" date="2019-02" db="EMBL/GenBank/DDBJ databases">
        <title>Genome sequencing of the rare red list fungi Phlebia centrifuga.</title>
        <authorList>
            <person name="Buettner E."/>
            <person name="Kellner H."/>
        </authorList>
    </citation>
    <scope>NUCLEOTIDE SEQUENCE [LARGE SCALE GENOMIC DNA]</scope>
    <source>
        <strain evidence="1 2">DSM 108282</strain>
    </source>
</reference>
<dbReference type="Proteomes" id="UP000309038">
    <property type="component" value="Unassembled WGS sequence"/>
</dbReference>